<dbReference type="GO" id="GO:0004497">
    <property type="term" value="F:monooxygenase activity"/>
    <property type="evidence" value="ECO:0007669"/>
    <property type="project" value="UniProtKB-KW"/>
</dbReference>
<accession>A0A9N9ELP6</accession>
<proteinExistence type="inferred from homology"/>
<keyword evidence="4" id="KW-0479">Metal-binding</keyword>
<dbReference type="AlphaFoldDB" id="A0A9N9ELP6"/>
<keyword evidence="6" id="KW-0408">Iron</keyword>
<comment type="cofactor">
    <cofactor evidence="1">
        <name>heme</name>
        <dbReference type="ChEBI" id="CHEBI:30413"/>
    </cofactor>
</comment>
<dbReference type="OrthoDB" id="1470350at2759"/>
<keyword evidence="9" id="KW-1185">Reference proteome</keyword>
<dbReference type="InterPro" id="IPR002401">
    <property type="entry name" value="Cyt_P450_E_grp-I"/>
</dbReference>
<dbReference type="InterPro" id="IPR036396">
    <property type="entry name" value="Cyt_P450_sf"/>
</dbReference>
<protein>
    <submittedName>
        <fullName evidence="8">4627_t:CDS:1</fullName>
    </submittedName>
</protein>
<dbReference type="Pfam" id="PF00067">
    <property type="entry name" value="p450"/>
    <property type="match status" value="1"/>
</dbReference>
<sequence length="386" mass="44418">MILWAFLVVITILLITYYKITSKTPDALKNIHTITLFSRIFLTITKQLGHDTLYFRYKQYFEKDGIVKERFRGKWTCMVTDPAIAKDILSKQGAPAFRALPLHLFAETALKMIDILETIDKKPIVIDSFMQRFTLDVLGKVAFGFDFNNLENPNSVYVTAYNEVQNAILDPLALFFQIDNIPILRQHRLKKLTKLNNIFIEIIKEKRKALAAGKSQGDLLEHMLNANENLDNQILSDNELKHNLAVFILAGHKTTATAISTILYLLSIHKNVQEKAREEVLRILGDNLIPSAEQHKSLKYLNMIIHENLRLYPPATFLQHRESAENLKIKDFVIPAGTPIEIFIYGIHHSPKLWTNPEEFLPERFENKNATIENYSWLAFSSGARK</sequence>
<evidence type="ECO:0000256" key="2">
    <source>
        <dbReference type="ARBA" id="ARBA00010617"/>
    </source>
</evidence>
<dbReference type="InterPro" id="IPR050476">
    <property type="entry name" value="Insect_CytP450_Detox"/>
</dbReference>
<evidence type="ECO:0000313" key="8">
    <source>
        <dbReference type="EMBL" id="CAG8683121.1"/>
    </source>
</evidence>
<comment type="caution">
    <text evidence="8">The sequence shown here is derived from an EMBL/GenBank/DDBJ whole genome shotgun (WGS) entry which is preliminary data.</text>
</comment>
<evidence type="ECO:0000256" key="4">
    <source>
        <dbReference type="ARBA" id="ARBA00022723"/>
    </source>
</evidence>
<keyword evidence="5" id="KW-0560">Oxidoreductase</keyword>
<evidence type="ECO:0000256" key="7">
    <source>
        <dbReference type="ARBA" id="ARBA00023033"/>
    </source>
</evidence>
<keyword evidence="7" id="KW-0503">Monooxygenase</keyword>
<organism evidence="8 9">
    <name type="scientific">Dentiscutata erythropus</name>
    <dbReference type="NCBI Taxonomy" id="1348616"/>
    <lineage>
        <taxon>Eukaryota</taxon>
        <taxon>Fungi</taxon>
        <taxon>Fungi incertae sedis</taxon>
        <taxon>Mucoromycota</taxon>
        <taxon>Glomeromycotina</taxon>
        <taxon>Glomeromycetes</taxon>
        <taxon>Diversisporales</taxon>
        <taxon>Gigasporaceae</taxon>
        <taxon>Dentiscutata</taxon>
    </lineage>
</organism>
<evidence type="ECO:0000256" key="5">
    <source>
        <dbReference type="ARBA" id="ARBA00023002"/>
    </source>
</evidence>
<keyword evidence="3" id="KW-0349">Heme</keyword>
<dbReference type="PRINTS" id="PR00385">
    <property type="entry name" value="P450"/>
</dbReference>
<name>A0A9N9ELP6_9GLOM</name>
<evidence type="ECO:0000256" key="3">
    <source>
        <dbReference type="ARBA" id="ARBA00022617"/>
    </source>
</evidence>
<dbReference type="EMBL" id="CAJVPY010007602">
    <property type="protein sequence ID" value="CAG8683121.1"/>
    <property type="molecule type" value="Genomic_DNA"/>
</dbReference>
<comment type="similarity">
    <text evidence="2">Belongs to the cytochrome P450 family.</text>
</comment>
<dbReference type="Gene3D" id="1.10.630.10">
    <property type="entry name" value="Cytochrome P450"/>
    <property type="match status" value="1"/>
</dbReference>
<dbReference type="PRINTS" id="PR00463">
    <property type="entry name" value="EP450I"/>
</dbReference>
<gene>
    <name evidence="8" type="ORF">DERYTH_LOCUS11931</name>
</gene>
<dbReference type="PANTHER" id="PTHR24292:SF54">
    <property type="entry name" value="CYP9F3-RELATED"/>
    <property type="match status" value="1"/>
</dbReference>
<dbReference type="SUPFAM" id="SSF48264">
    <property type="entry name" value="Cytochrome P450"/>
    <property type="match status" value="1"/>
</dbReference>
<evidence type="ECO:0000256" key="1">
    <source>
        <dbReference type="ARBA" id="ARBA00001971"/>
    </source>
</evidence>
<evidence type="ECO:0000256" key="6">
    <source>
        <dbReference type="ARBA" id="ARBA00023004"/>
    </source>
</evidence>
<dbReference type="Proteomes" id="UP000789405">
    <property type="component" value="Unassembled WGS sequence"/>
</dbReference>
<reference evidence="8" key="1">
    <citation type="submission" date="2021-06" db="EMBL/GenBank/DDBJ databases">
        <authorList>
            <person name="Kallberg Y."/>
            <person name="Tangrot J."/>
            <person name="Rosling A."/>
        </authorList>
    </citation>
    <scope>NUCLEOTIDE SEQUENCE</scope>
    <source>
        <strain evidence="8">MA453B</strain>
    </source>
</reference>
<dbReference type="GO" id="GO:0016705">
    <property type="term" value="F:oxidoreductase activity, acting on paired donors, with incorporation or reduction of molecular oxygen"/>
    <property type="evidence" value="ECO:0007669"/>
    <property type="project" value="InterPro"/>
</dbReference>
<dbReference type="GO" id="GO:0020037">
    <property type="term" value="F:heme binding"/>
    <property type="evidence" value="ECO:0007669"/>
    <property type="project" value="InterPro"/>
</dbReference>
<evidence type="ECO:0000313" key="9">
    <source>
        <dbReference type="Proteomes" id="UP000789405"/>
    </source>
</evidence>
<dbReference type="InterPro" id="IPR001128">
    <property type="entry name" value="Cyt_P450"/>
</dbReference>
<dbReference type="GO" id="GO:0005506">
    <property type="term" value="F:iron ion binding"/>
    <property type="evidence" value="ECO:0007669"/>
    <property type="project" value="InterPro"/>
</dbReference>
<dbReference type="PANTHER" id="PTHR24292">
    <property type="entry name" value="CYTOCHROME P450"/>
    <property type="match status" value="1"/>
</dbReference>